<dbReference type="InterPro" id="IPR024096">
    <property type="entry name" value="NO_sig/Golgi_transp_ligand-bd"/>
</dbReference>
<sequence length="179" mass="20593">MKGIVFTEFLQMVEDAHDYELVDQIINDVDPESEGVYTAVGTYSHTEIVALVVAYAQRSEQEVGEVLRKFGHHLLMVFHKSYPEFFEPNPTAFDLFSSIDNYIHIEVAKLYPDAELPRFEINKKTSGEMVMTYTSERKMSDLALGLIEKTLEHYKEDANIQRDFLNEDGSLVRFTITAQ</sequence>
<dbReference type="KEGG" id="oho:Oweho_2375"/>
<dbReference type="OrthoDB" id="7266652at2"/>
<gene>
    <name evidence="2" type="ordered locus">Oweho_2375</name>
</gene>
<dbReference type="AlphaFoldDB" id="G8R6C6"/>
<accession>G8R6C6</accession>
<dbReference type="RefSeq" id="WP_014202695.1">
    <property type="nucleotide sequence ID" value="NC_016599.1"/>
</dbReference>
<proteinExistence type="predicted"/>
<reference evidence="2 3" key="1">
    <citation type="journal article" date="2012" name="Stand. Genomic Sci.">
        <title>Genome sequence of the orange-pigmented seawater bacterium Owenweeksia hongkongensis type strain (UST20020801(T)).</title>
        <authorList>
            <person name="Riedel T."/>
            <person name="Held B."/>
            <person name="Nolan M."/>
            <person name="Lucas S."/>
            <person name="Lapidus A."/>
            <person name="Tice H."/>
            <person name="Del Rio T.G."/>
            <person name="Cheng J.F."/>
            <person name="Han C."/>
            <person name="Tapia R."/>
            <person name="Goodwin L.A."/>
            <person name="Pitluck S."/>
            <person name="Liolios K."/>
            <person name="Mavromatis K."/>
            <person name="Pagani I."/>
            <person name="Ivanova N."/>
            <person name="Mikhailova N."/>
            <person name="Pati A."/>
            <person name="Chen A."/>
            <person name="Palaniappan K."/>
            <person name="Rohde M."/>
            <person name="Tindall B.J."/>
            <person name="Detter J.C."/>
            <person name="Goker M."/>
            <person name="Woyke T."/>
            <person name="Bristow J."/>
            <person name="Eisen J.A."/>
            <person name="Markowitz V."/>
            <person name="Hugenholtz P."/>
            <person name="Klenk H.P."/>
            <person name="Kyrpides N.C."/>
        </authorList>
    </citation>
    <scope>NUCLEOTIDE SEQUENCE</scope>
    <source>
        <strain evidence="3">DSM 17368 / JCM 12287 / NRRL B-23963</strain>
    </source>
</reference>
<dbReference type="Pfam" id="PF07700">
    <property type="entry name" value="HNOB"/>
    <property type="match status" value="1"/>
</dbReference>
<dbReference type="SUPFAM" id="SSF111126">
    <property type="entry name" value="Ligand-binding domain in the NO signalling and Golgi transport"/>
    <property type="match status" value="1"/>
</dbReference>
<dbReference type="InterPro" id="IPR038158">
    <property type="entry name" value="H-NOX_domain_sf"/>
</dbReference>
<keyword evidence="3" id="KW-1185">Reference proteome</keyword>
<evidence type="ECO:0000313" key="2">
    <source>
        <dbReference type="EMBL" id="AEV33346.1"/>
    </source>
</evidence>
<dbReference type="PATRIC" id="fig|926562.3.peg.2390"/>
<evidence type="ECO:0000259" key="1">
    <source>
        <dbReference type="Pfam" id="PF07700"/>
    </source>
</evidence>
<feature type="domain" description="Heme NO-binding" evidence="1">
    <location>
        <begin position="2"/>
        <end position="161"/>
    </location>
</feature>
<dbReference type="EMBL" id="CP003156">
    <property type="protein sequence ID" value="AEV33346.1"/>
    <property type="molecule type" value="Genomic_DNA"/>
</dbReference>
<dbReference type="Proteomes" id="UP000005631">
    <property type="component" value="Chromosome"/>
</dbReference>
<organism evidence="2 3">
    <name type="scientific">Owenweeksia hongkongensis (strain DSM 17368 / CIP 108786 / JCM 12287 / NRRL B-23963 / UST20020801)</name>
    <dbReference type="NCBI Taxonomy" id="926562"/>
    <lineage>
        <taxon>Bacteria</taxon>
        <taxon>Pseudomonadati</taxon>
        <taxon>Bacteroidota</taxon>
        <taxon>Flavobacteriia</taxon>
        <taxon>Flavobacteriales</taxon>
        <taxon>Owenweeksiaceae</taxon>
        <taxon>Owenweeksia</taxon>
    </lineage>
</organism>
<dbReference type="HOGENOM" id="CLU_079260_1_1_10"/>
<protein>
    <submittedName>
        <fullName evidence="2">Heme NO binding protein</fullName>
    </submittedName>
</protein>
<dbReference type="GO" id="GO:0020037">
    <property type="term" value="F:heme binding"/>
    <property type="evidence" value="ECO:0007669"/>
    <property type="project" value="InterPro"/>
</dbReference>
<evidence type="ECO:0000313" key="3">
    <source>
        <dbReference type="Proteomes" id="UP000005631"/>
    </source>
</evidence>
<dbReference type="STRING" id="926562.Oweho_2375"/>
<dbReference type="eggNOG" id="COG1719">
    <property type="taxonomic scope" value="Bacteria"/>
</dbReference>
<dbReference type="Gene3D" id="3.90.1520.10">
    <property type="entry name" value="H-NOX domain"/>
    <property type="match status" value="1"/>
</dbReference>
<dbReference type="InterPro" id="IPR011644">
    <property type="entry name" value="Heme_NO-bd"/>
</dbReference>
<name>G8R6C6_OWEHD</name>